<organism evidence="15 16">
    <name type="scientific">Prymnesium parvum</name>
    <name type="common">Toxic golden alga</name>
    <dbReference type="NCBI Taxonomy" id="97485"/>
    <lineage>
        <taxon>Eukaryota</taxon>
        <taxon>Haptista</taxon>
        <taxon>Haptophyta</taxon>
        <taxon>Prymnesiophyceae</taxon>
        <taxon>Prymnesiales</taxon>
        <taxon>Prymnesiaceae</taxon>
        <taxon>Prymnesium</taxon>
    </lineage>
</organism>
<name>A0AB34IFC3_PRYPA</name>
<dbReference type="SUPFAM" id="SSF53901">
    <property type="entry name" value="Thiolase-like"/>
    <property type="match status" value="2"/>
</dbReference>
<evidence type="ECO:0000256" key="12">
    <source>
        <dbReference type="RuleBase" id="RU003557"/>
    </source>
</evidence>
<evidence type="ECO:0000256" key="7">
    <source>
        <dbReference type="ARBA" id="ARBA00023098"/>
    </source>
</evidence>
<dbReference type="PANTHER" id="PTHR43853:SF8">
    <property type="entry name" value="3-KETOACYL-COA THIOLASE, PEROXISOMAL"/>
    <property type="match status" value="1"/>
</dbReference>
<evidence type="ECO:0000256" key="11">
    <source>
        <dbReference type="PIRSR" id="PIRSR000429-1"/>
    </source>
</evidence>
<dbReference type="InterPro" id="IPR050215">
    <property type="entry name" value="Thiolase-like_sf_Thiolase"/>
</dbReference>
<feature type="active site" description="Proton acceptor" evidence="11">
    <location>
        <position position="345"/>
    </location>
</feature>
<evidence type="ECO:0000259" key="14">
    <source>
        <dbReference type="Pfam" id="PF02803"/>
    </source>
</evidence>
<dbReference type="CDD" id="cd00751">
    <property type="entry name" value="thiolase"/>
    <property type="match status" value="1"/>
</dbReference>
<protein>
    <recommendedName>
        <fullName evidence="10">acetyl-CoA C-acyltransferase</fullName>
        <ecNumber evidence="10">2.3.1.16</ecNumber>
    </recommendedName>
</protein>
<sequence length="391" mass="39883">MTMGKEPEDVVVVSALRTPICKARRGALRNVTPDDLLCAVLRSTLSSTGLSPALLGDVAVGNVQQAGSYAGPARMAALRAGIPASVPLHAINRQCASGLQAVASVAAAIAAGHISIGIAAGVESMSCGGGASPAEMPPCNLNEILAHPLAAECLVPMGMTAENVAERYGVTRLEQDRMAASSHAKALAAQAGGRFSDEIVPITLEDGAQVTADDGPRKDSTLERLAALPAVFKEGGTVTAGSSSQVSDGAAAVLLMSRRTAEALGLRPLGTLRSYRVVGVQPEEMGIGPAAAVPAALDAAGVDMQSVDIFELNEAFAAQAVYCVKKLGIPEEKLNPNGGAIALGHPLGCTGARQVATLLHELRRSKKRFGVVTMCIGTGMGAAALFEADYE</sequence>
<evidence type="ECO:0000256" key="3">
    <source>
        <dbReference type="ARBA" id="ARBA00010982"/>
    </source>
</evidence>
<dbReference type="PROSITE" id="PS00098">
    <property type="entry name" value="THIOLASE_1"/>
    <property type="match status" value="1"/>
</dbReference>
<evidence type="ECO:0000259" key="13">
    <source>
        <dbReference type="Pfam" id="PF00108"/>
    </source>
</evidence>
<reference evidence="15 16" key="1">
    <citation type="journal article" date="2024" name="Science">
        <title>Giant polyketide synthase enzymes in the biosynthesis of giant marine polyether toxins.</title>
        <authorList>
            <person name="Fallon T.R."/>
            <person name="Shende V.V."/>
            <person name="Wierzbicki I.H."/>
            <person name="Pendleton A.L."/>
            <person name="Watervoot N.F."/>
            <person name="Auber R.P."/>
            <person name="Gonzalez D.J."/>
            <person name="Wisecaver J.H."/>
            <person name="Moore B.S."/>
        </authorList>
    </citation>
    <scope>NUCLEOTIDE SEQUENCE [LARGE SCALE GENOMIC DNA]</scope>
    <source>
        <strain evidence="15 16">12B1</strain>
    </source>
</reference>
<dbReference type="InterPro" id="IPR020616">
    <property type="entry name" value="Thiolase_N"/>
</dbReference>
<feature type="domain" description="Thiolase N-terminal" evidence="13">
    <location>
        <begin position="10"/>
        <end position="258"/>
    </location>
</feature>
<dbReference type="Proteomes" id="UP001515480">
    <property type="component" value="Unassembled WGS sequence"/>
</dbReference>
<dbReference type="InterPro" id="IPR020613">
    <property type="entry name" value="Thiolase_CS"/>
</dbReference>
<keyword evidence="5" id="KW-0276">Fatty acid metabolism</keyword>
<dbReference type="PROSITE" id="PS00737">
    <property type="entry name" value="THIOLASE_2"/>
    <property type="match status" value="1"/>
</dbReference>
<evidence type="ECO:0000256" key="6">
    <source>
        <dbReference type="ARBA" id="ARBA00022946"/>
    </source>
</evidence>
<feature type="domain" description="Thiolase C-terminal" evidence="14">
    <location>
        <begin position="267"/>
        <end position="387"/>
    </location>
</feature>
<dbReference type="EMBL" id="JBGBPQ010000027">
    <property type="protein sequence ID" value="KAL1498829.1"/>
    <property type="molecule type" value="Genomic_DNA"/>
</dbReference>
<dbReference type="GO" id="GO:0005777">
    <property type="term" value="C:peroxisome"/>
    <property type="evidence" value="ECO:0007669"/>
    <property type="project" value="UniProtKB-SubCell"/>
</dbReference>
<keyword evidence="4 12" id="KW-0808">Transferase</keyword>
<keyword evidence="9 12" id="KW-0012">Acyltransferase</keyword>
<accession>A0AB34IFC3</accession>
<dbReference type="GO" id="GO:0003988">
    <property type="term" value="F:acetyl-CoA C-acyltransferase activity"/>
    <property type="evidence" value="ECO:0007669"/>
    <property type="project" value="UniProtKB-EC"/>
</dbReference>
<proteinExistence type="inferred from homology"/>
<feature type="active site" description="Proton acceptor" evidence="11">
    <location>
        <position position="375"/>
    </location>
</feature>
<comment type="caution">
    <text evidence="15">The sequence shown here is derived from an EMBL/GenBank/DDBJ whole genome shotgun (WGS) entry which is preliminary data.</text>
</comment>
<dbReference type="FunFam" id="3.40.47.10:FF:000010">
    <property type="entry name" value="Acetyl-CoA acetyltransferase (Thiolase)"/>
    <property type="match status" value="1"/>
</dbReference>
<dbReference type="InterPro" id="IPR020617">
    <property type="entry name" value="Thiolase_C"/>
</dbReference>
<dbReference type="PIRSF" id="PIRSF000429">
    <property type="entry name" value="Ac-CoA_Ac_transf"/>
    <property type="match status" value="1"/>
</dbReference>
<dbReference type="GO" id="GO:0010124">
    <property type="term" value="P:phenylacetate catabolic process"/>
    <property type="evidence" value="ECO:0007669"/>
    <property type="project" value="TreeGrafter"/>
</dbReference>
<gene>
    <name evidence="15" type="ORF">AB1Y20_014131</name>
</gene>
<comment type="subcellular location">
    <subcellularLocation>
        <location evidence="1">Peroxisome</location>
    </subcellularLocation>
</comment>
<dbReference type="InterPro" id="IPR002155">
    <property type="entry name" value="Thiolase"/>
</dbReference>
<keyword evidence="8" id="KW-0576">Peroxisome</keyword>
<evidence type="ECO:0000313" key="15">
    <source>
        <dbReference type="EMBL" id="KAL1498829.1"/>
    </source>
</evidence>
<keyword evidence="7" id="KW-0443">Lipid metabolism</keyword>
<comment type="pathway">
    <text evidence="2">Lipid metabolism.</text>
</comment>
<comment type="similarity">
    <text evidence="3 12">Belongs to the thiolase-like superfamily. Thiolase family.</text>
</comment>
<dbReference type="NCBIfam" id="TIGR01930">
    <property type="entry name" value="AcCoA-C-Actrans"/>
    <property type="match status" value="1"/>
</dbReference>
<evidence type="ECO:0000256" key="2">
    <source>
        <dbReference type="ARBA" id="ARBA00005189"/>
    </source>
</evidence>
<evidence type="ECO:0000256" key="4">
    <source>
        <dbReference type="ARBA" id="ARBA00022679"/>
    </source>
</evidence>
<dbReference type="InterPro" id="IPR016039">
    <property type="entry name" value="Thiolase-like"/>
</dbReference>
<dbReference type="PROSITE" id="PS00099">
    <property type="entry name" value="THIOLASE_3"/>
    <property type="match status" value="1"/>
</dbReference>
<dbReference type="Gene3D" id="3.40.47.10">
    <property type="match status" value="2"/>
</dbReference>
<evidence type="ECO:0000256" key="9">
    <source>
        <dbReference type="ARBA" id="ARBA00023315"/>
    </source>
</evidence>
<evidence type="ECO:0000256" key="5">
    <source>
        <dbReference type="ARBA" id="ARBA00022832"/>
    </source>
</evidence>
<dbReference type="PANTHER" id="PTHR43853">
    <property type="entry name" value="3-KETOACYL-COA THIOLASE, PEROXISOMAL"/>
    <property type="match status" value="1"/>
</dbReference>
<keyword evidence="16" id="KW-1185">Reference proteome</keyword>
<dbReference type="InterPro" id="IPR020610">
    <property type="entry name" value="Thiolase_AS"/>
</dbReference>
<feature type="active site" description="Acyl-thioester intermediate" evidence="11">
    <location>
        <position position="95"/>
    </location>
</feature>
<dbReference type="AlphaFoldDB" id="A0AB34IFC3"/>
<dbReference type="InterPro" id="IPR020615">
    <property type="entry name" value="Thiolase_acyl_enz_int_AS"/>
</dbReference>
<keyword evidence="6" id="KW-0809">Transit peptide</keyword>
<evidence type="ECO:0000256" key="10">
    <source>
        <dbReference type="ARBA" id="ARBA00024073"/>
    </source>
</evidence>
<dbReference type="Pfam" id="PF02803">
    <property type="entry name" value="Thiolase_C"/>
    <property type="match status" value="1"/>
</dbReference>
<dbReference type="Pfam" id="PF00108">
    <property type="entry name" value="Thiolase_N"/>
    <property type="match status" value="1"/>
</dbReference>
<evidence type="ECO:0000313" key="16">
    <source>
        <dbReference type="Proteomes" id="UP001515480"/>
    </source>
</evidence>
<evidence type="ECO:0000256" key="1">
    <source>
        <dbReference type="ARBA" id="ARBA00004275"/>
    </source>
</evidence>
<dbReference type="GO" id="GO:0006635">
    <property type="term" value="P:fatty acid beta-oxidation"/>
    <property type="evidence" value="ECO:0007669"/>
    <property type="project" value="TreeGrafter"/>
</dbReference>
<dbReference type="EC" id="2.3.1.16" evidence="10"/>
<evidence type="ECO:0000256" key="8">
    <source>
        <dbReference type="ARBA" id="ARBA00023140"/>
    </source>
</evidence>